<comment type="caution">
    <text evidence="1">The sequence shown here is derived from an EMBL/GenBank/DDBJ whole genome shotgun (WGS) entry which is preliminary data.</text>
</comment>
<accession>A0A820EXQ9</accession>
<reference evidence="1" key="1">
    <citation type="submission" date="2021-02" db="EMBL/GenBank/DDBJ databases">
        <authorList>
            <person name="Nowell W R."/>
        </authorList>
    </citation>
    <scope>NUCLEOTIDE SEQUENCE</scope>
</reference>
<gene>
    <name evidence="1" type="ORF">OXD698_LOCUS43668</name>
</gene>
<evidence type="ECO:0000313" key="1">
    <source>
        <dbReference type="EMBL" id="CAF4255342.1"/>
    </source>
</evidence>
<organism evidence="1 2">
    <name type="scientific">Adineta steineri</name>
    <dbReference type="NCBI Taxonomy" id="433720"/>
    <lineage>
        <taxon>Eukaryota</taxon>
        <taxon>Metazoa</taxon>
        <taxon>Spiralia</taxon>
        <taxon>Gnathifera</taxon>
        <taxon>Rotifera</taxon>
        <taxon>Eurotatoria</taxon>
        <taxon>Bdelloidea</taxon>
        <taxon>Adinetida</taxon>
        <taxon>Adinetidae</taxon>
        <taxon>Adineta</taxon>
    </lineage>
</organism>
<dbReference type="AlphaFoldDB" id="A0A820EXQ9"/>
<proteinExistence type="predicted"/>
<protein>
    <submittedName>
        <fullName evidence="1">Uncharacterized protein</fullName>
    </submittedName>
</protein>
<evidence type="ECO:0000313" key="2">
    <source>
        <dbReference type="Proteomes" id="UP000663844"/>
    </source>
</evidence>
<name>A0A820EXQ9_9BILA</name>
<sequence>MSSGVTTWIEMPDDQWTSARWLLRDIMLNEFNSSYNETIQNGSIQSFDSFSNIQNQAMQSIIRLALIKTMKETEIPKTSLYKSMLLRIDTSTIGPTQIDQIRKYDSELETNFISTFKNG</sequence>
<dbReference type="Proteomes" id="UP000663844">
    <property type="component" value="Unassembled WGS sequence"/>
</dbReference>
<dbReference type="EMBL" id="CAJOAZ010012637">
    <property type="protein sequence ID" value="CAF4255342.1"/>
    <property type="molecule type" value="Genomic_DNA"/>
</dbReference>